<evidence type="ECO:0008006" key="3">
    <source>
        <dbReference type="Google" id="ProtNLM"/>
    </source>
</evidence>
<keyword evidence="2" id="KW-1185">Reference proteome</keyword>
<accession>A0ABS9UBR8</accession>
<dbReference type="EMBL" id="JAKZFC010000002">
    <property type="protein sequence ID" value="MCH7321797.1"/>
    <property type="molecule type" value="Genomic_DNA"/>
</dbReference>
<protein>
    <recommendedName>
        <fullName evidence="3">Bacteriophage SP-beta YorD domain-containing protein</fullName>
    </recommendedName>
</protein>
<comment type="caution">
    <text evidence="1">The sequence shown here is derived from an EMBL/GenBank/DDBJ whole genome shotgun (WGS) entry which is preliminary data.</text>
</comment>
<name>A0ABS9UBR8_9BACL</name>
<gene>
    <name evidence="1" type="ORF">LZ480_07805</name>
</gene>
<dbReference type="Proteomes" id="UP001316087">
    <property type="component" value="Unassembled WGS sequence"/>
</dbReference>
<proteinExistence type="predicted"/>
<dbReference type="RefSeq" id="WP_241368850.1">
    <property type="nucleotide sequence ID" value="NZ_JAKZFC010000002.1"/>
</dbReference>
<evidence type="ECO:0000313" key="2">
    <source>
        <dbReference type="Proteomes" id="UP001316087"/>
    </source>
</evidence>
<evidence type="ECO:0000313" key="1">
    <source>
        <dbReference type="EMBL" id="MCH7321797.1"/>
    </source>
</evidence>
<sequence>MWRRRRLPNGELGPLEKVGSIPTTEEQVAELGMQLTLEKLSNIQKDAIINGLGAQVAQMKLEIMAMKGGAS</sequence>
<reference evidence="1 2" key="1">
    <citation type="submission" date="2022-03" db="EMBL/GenBank/DDBJ databases">
        <authorList>
            <person name="Jo J.-H."/>
            <person name="Im W.-T."/>
        </authorList>
    </citation>
    <scope>NUCLEOTIDE SEQUENCE [LARGE SCALE GENOMIC DNA]</scope>
    <source>
        <strain evidence="1 2">MA9</strain>
    </source>
</reference>
<organism evidence="1 2">
    <name type="scientific">Solibacillus palustris</name>
    <dbReference type="NCBI Taxonomy" id="2908203"/>
    <lineage>
        <taxon>Bacteria</taxon>
        <taxon>Bacillati</taxon>
        <taxon>Bacillota</taxon>
        <taxon>Bacilli</taxon>
        <taxon>Bacillales</taxon>
        <taxon>Caryophanaceae</taxon>
        <taxon>Solibacillus</taxon>
    </lineage>
</organism>